<gene>
    <name evidence="1" type="ORF">UFOVP317_2</name>
</gene>
<proteinExistence type="predicted"/>
<protein>
    <submittedName>
        <fullName evidence="1">Uncharacterized protein</fullName>
    </submittedName>
</protein>
<name>A0A6J5LTE7_9CAUD</name>
<organism evidence="1">
    <name type="scientific">uncultured Caudovirales phage</name>
    <dbReference type="NCBI Taxonomy" id="2100421"/>
    <lineage>
        <taxon>Viruses</taxon>
        <taxon>Duplodnaviria</taxon>
        <taxon>Heunggongvirae</taxon>
        <taxon>Uroviricota</taxon>
        <taxon>Caudoviricetes</taxon>
        <taxon>Peduoviridae</taxon>
        <taxon>Maltschvirus</taxon>
        <taxon>Maltschvirus maltsch</taxon>
    </lineage>
</organism>
<reference evidence="1" key="1">
    <citation type="submission" date="2020-04" db="EMBL/GenBank/DDBJ databases">
        <authorList>
            <person name="Chiriac C."/>
            <person name="Salcher M."/>
            <person name="Ghai R."/>
            <person name="Kavagutti S V."/>
        </authorList>
    </citation>
    <scope>NUCLEOTIDE SEQUENCE</scope>
</reference>
<evidence type="ECO:0000313" key="1">
    <source>
        <dbReference type="EMBL" id="CAB4137032.1"/>
    </source>
</evidence>
<sequence length="85" mass="8843">MTNVIGINGATPIQAGQPSLVLVEFLEEQLRLAQSGQIQGMATAVLFCEGGAGWSVSGRCGGLHMIGALEMCKAELAKINMEPTP</sequence>
<dbReference type="EMBL" id="LR796339">
    <property type="protein sequence ID" value="CAB4137032.1"/>
    <property type="molecule type" value="Genomic_DNA"/>
</dbReference>
<accession>A0A6J5LTE7</accession>